<dbReference type="EMBL" id="MCGT01000026">
    <property type="protein sequence ID" value="ORX49427.1"/>
    <property type="molecule type" value="Genomic_DNA"/>
</dbReference>
<dbReference type="PANTHER" id="PTHR48228:SF5">
    <property type="entry name" value="ALPHA-METHYLACYL-COA RACEMASE"/>
    <property type="match status" value="1"/>
</dbReference>
<dbReference type="PANTHER" id="PTHR48228">
    <property type="entry name" value="SUCCINYL-COA--D-CITRAMALATE COA-TRANSFERASE"/>
    <property type="match status" value="1"/>
</dbReference>
<proteinExistence type="inferred from homology"/>
<organism evidence="2 3">
    <name type="scientific">Hesseltinella vesiculosa</name>
    <dbReference type="NCBI Taxonomy" id="101127"/>
    <lineage>
        <taxon>Eukaryota</taxon>
        <taxon>Fungi</taxon>
        <taxon>Fungi incertae sedis</taxon>
        <taxon>Mucoromycota</taxon>
        <taxon>Mucoromycotina</taxon>
        <taxon>Mucoromycetes</taxon>
        <taxon>Mucorales</taxon>
        <taxon>Cunninghamellaceae</taxon>
        <taxon>Hesseltinella</taxon>
    </lineage>
</organism>
<dbReference type="Gene3D" id="3.40.50.10540">
    <property type="entry name" value="Crotonobetainyl-coa:carnitine coa-transferase, domain 1"/>
    <property type="match status" value="1"/>
</dbReference>
<name>A0A1X2GAQ5_9FUNG</name>
<accession>A0A1X2GAQ5</accession>
<dbReference type="GO" id="GO:0016740">
    <property type="term" value="F:transferase activity"/>
    <property type="evidence" value="ECO:0007669"/>
    <property type="project" value="UniProtKB-KW"/>
</dbReference>
<gene>
    <name evidence="2" type="ORF">DM01DRAFT_1338105</name>
</gene>
<comment type="similarity">
    <text evidence="1">Belongs to the CoA-transferase III family.</text>
</comment>
<keyword evidence="2" id="KW-0808">Transferase</keyword>
<dbReference type="InterPro" id="IPR023606">
    <property type="entry name" value="CoA-Trfase_III_dom_1_sf"/>
</dbReference>
<dbReference type="Proteomes" id="UP000242146">
    <property type="component" value="Unassembled WGS sequence"/>
</dbReference>
<dbReference type="Gene3D" id="3.30.1540.10">
    <property type="entry name" value="formyl-coa transferase, domain 3"/>
    <property type="match status" value="1"/>
</dbReference>
<comment type="caution">
    <text evidence="2">The sequence shown here is derived from an EMBL/GenBank/DDBJ whole genome shotgun (WGS) entry which is preliminary data.</text>
</comment>
<evidence type="ECO:0000313" key="2">
    <source>
        <dbReference type="EMBL" id="ORX49427.1"/>
    </source>
</evidence>
<dbReference type="SUPFAM" id="SSF89796">
    <property type="entry name" value="CoA-transferase family III (CaiB/BaiF)"/>
    <property type="match status" value="1"/>
</dbReference>
<evidence type="ECO:0000313" key="3">
    <source>
        <dbReference type="Proteomes" id="UP000242146"/>
    </source>
</evidence>
<keyword evidence="3" id="KW-1185">Reference proteome</keyword>
<evidence type="ECO:0000256" key="1">
    <source>
        <dbReference type="ARBA" id="ARBA00008383"/>
    </source>
</evidence>
<dbReference type="OrthoDB" id="16747at2759"/>
<dbReference type="Pfam" id="PF02515">
    <property type="entry name" value="CoA_transf_3"/>
    <property type="match status" value="1"/>
</dbReference>
<dbReference type="STRING" id="101127.A0A1X2GAQ5"/>
<protein>
    <submittedName>
        <fullName evidence="2">CoA-transferase family III</fullName>
    </submittedName>
</protein>
<reference evidence="2 3" key="1">
    <citation type="submission" date="2016-07" db="EMBL/GenBank/DDBJ databases">
        <title>Pervasive Adenine N6-methylation of Active Genes in Fungi.</title>
        <authorList>
            <consortium name="DOE Joint Genome Institute"/>
            <person name="Mondo S.J."/>
            <person name="Dannebaum R.O."/>
            <person name="Kuo R.C."/>
            <person name="Labutti K."/>
            <person name="Haridas S."/>
            <person name="Kuo A."/>
            <person name="Salamov A."/>
            <person name="Ahrendt S.R."/>
            <person name="Lipzen A."/>
            <person name="Sullivan W."/>
            <person name="Andreopoulos W.B."/>
            <person name="Clum A."/>
            <person name="Lindquist E."/>
            <person name="Daum C."/>
            <person name="Ramamoorthy G.K."/>
            <person name="Gryganskyi A."/>
            <person name="Culley D."/>
            <person name="Magnuson J.K."/>
            <person name="James T.Y."/>
            <person name="O'Malley M.A."/>
            <person name="Stajich J.E."/>
            <person name="Spatafora J.W."/>
            <person name="Visel A."/>
            <person name="Grigoriev I.V."/>
        </authorList>
    </citation>
    <scope>NUCLEOTIDE SEQUENCE [LARGE SCALE GENOMIC DNA]</scope>
    <source>
        <strain evidence="2 3">NRRL 3301</strain>
    </source>
</reference>
<dbReference type="InterPro" id="IPR003673">
    <property type="entry name" value="CoA-Trfase_fam_III"/>
</dbReference>
<dbReference type="AlphaFoldDB" id="A0A1X2GAQ5"/>
<sequence length="374" mass="40402">MAGLAPAPFAGMIMADFGANVIRIDRPNGNSADLLTRRKRSLALDMKNAEAIALFKKLIAKVDVVLDPFRPGVMEKLGIGPKDLLAINPRLIFARLSGFGQTGSLAAGHDINYLAISGVLEMLGRQGETPAFPMNIAADFAGGGLMCVMGVLMALLERVRSGQGQVIDANLTSGSAYLATFPMLMRENGLVWSNERGTNMLDGGAHFYEVYKTKDDLYMAVGAIEPQFYAALLHGLGLKQQDLPDQHDQSQWPAMKQRFQAIFSCKTQLEWTQVFDGTDACCTPVLSTQQAIPGSEQEALQQKDHWPRQAVLPQPTPALDRTPAHPAPYRENAGTFLSPGSHSVDVLSELGLHGQTIAALIKTGVVHDAQSSHL</sequence>
<dbReference type="InterPro" id="IPR044855">
    <property type="entry name" value="CoA-Trfase_III_dom3_sf"/>
</dbReference>
<dbReference type="InterPro" id="IPR050509">
    <property type="entry name" value="CoA-transferase_III"/>
</dbReference>